<evidence type="ECO:0000313" key="3">
    <source>
        <dbReference type="Proteomes" id="UP000033874"/>
    </source>
</evidence>
<dbReference type="PATRIC" id="fig|56193.3.peg.3852"/>
<gene>
    <name evidence="2" type="ORF">YP76_18370</name>
</gene>
<reference evidence="2 3" key="1">
    <citation type="submission" date="2015-04" db="EMBL/GenBank/DDBJ databases">
        <title>Genome sequence of aromatic hydrocarbons-degrading Sphingobium chungbukense DJ77.</title>
        <authorList>
            <person name="Kim Y.-C."/>
            <person name="Chae J.-C."/>
        </authorList>
    </citation>
    <scope>NUCLEOTIDE SEQUENCE [LARGE SCALE GENOMIC DNA]</scope>
    <source>
        <strain evidence="2 3">DJ77</strain>
    </source>
</reference>
<accession>A0A0M3AL35</accession>
<organism evidence="2 3">
    <name type="scientific">Sphingobium chungbukense</name>
    <dbReference type="NCBI Taxonomy" id="56193"/>
    <lineage>
        <taxon>Bacteria</taxon>
        <taxon>Pseudomonadati</taxon>
        <taxon>Pseudomonadota</taxon>
        <taxon>Alphaproteobacteria</taxon>
        <taxon>Sphingomonadales</taxon>
        <taxon>Sphingomonadaceae</taxon>
        <taxon>Sphingobium</taxon>
    </lineage>
</organism>
<name>A0A0M3AL35_9SPHN</name>
<evidence type="ECO:0000256" key="1">
    <source>
        <dbReference type="SAM" id="Phobius"/>
    </source>
</evidence>
<dbReference type="EMBL" id="LBIC01000009">
    <property type="protein sequence ID" value="KKW90560.1"/>
    <property type="molecule type" value="Genomic_DNA"/>
</dbReference>
<keyword evidence="1" id="KW-0812">Transmembrane</keyword>
<dbReference type="AlphaFoldDB" id="A0A0M3AL35"/>
<evidence type="ECO:0000313" key="2">
    <source>
        <dbReference type="EMBL" id="KKW90560.1"/>
    </source>
</evidence>
<keyword evidence="3" id="KW-1185">Reference proteome</keyword>
<keyword evidence="1" id="KW-0472">Membrane</keyword>
<protein>
    <submittedName>
        <fullName evidence="2">Uncharacterized protein</fullName>
    </submittedName>
</protein>
<feature type="transmembrane region" description="Helical" evidence="1">
    <location>
        <begin position="44"/>
        <end position="61"/>
    </location>
</feature>
<keyword evidence="1" id="KW-1133">Transmembrane helix</keyword>
<comment type="caution">
    <text evidence="2">The sequence shown here is derived from an EMBL/GenBank/DDBJ whole genome shotgun (WGS) entry which is preliminary data.</text>
</comment>
<proteinExistence type="predicted"/>
<dbReference type="Proteomes" id="UP000033874">
    <property type="component" value="Unassembled WGS sequence"/>
</dbReference>
<dbReference type="RefSeq" id="WP_046765062.1">
    <property type="nucleotide sequence ID" value="NZ_LBIC01000009.1"/>
</dbReference>
<sequence length="64" mass="7160">MMDWNTYLTTRHNSGQPIIKLLDPAISYGTEQDDALRPTPGVQIGRVINVVLLLGLLLYFCSAR</sequence>